<keyword evidence="4" id="KW-0732">Signal</keyword>
<gene>
    <name evidence="6" type="ORF">AAE02nite_29390</name>
</gene>
<dbReference type="PANTHER" id="PTHR34142">
    <property type="entry name" value="ENDO-BETA-1,4-GLUCANASE A"/>
    <property type="match status" value="1"/>
</dbReference>
<evidence type="ECO:0000313" key="6">
    <source>
        <dbReference type="EMBL" id="GEO05275.1"/>
    </source>
</evidence>
<dbReference type="EMBL" id="BJYS01000022">
    <property type="protein sequence ID" value="GEO05275.1"/>
    <property type="molecule type" value="Genomic_DNA"/>
</dbReference>
<dbReference type="InterPro" id="IPR017853">
    <property type="entry name" value="GH"/>
</dbReference>
<evidence type="ECO:0000256" key="2">
    <source>
        <dbReference type="ARBA" id="ARBA00023295"/>
    </source>
</evidence>
<organism evidence="6 7">
    <name type="scientific">Adhaeribacter aerolatus</name>
    <dbReference type="NCBI Taxonomy" id="670289"/>
    <lineage>
        <taxon>Bacteria</taxon>
        <taxon>Pseudomonadati</taxon>
        <taxon>Bacteroidota</taxon>
        <taxon>Cytophagia</taxon>
        <taxon>Cytophagales</taxon>
        <taxon>Hymenobacteraceae</taxon>
        <taxon>Adhaeribacter</taxon>
    </lineage>
</organism>
<sequence length="344" mass="39559">MRILPVILIFLFLLACKPSYAQTTTLPQISVQGNKFVTSDGKTIVFRGLDTSDPDKVDRDKHWNKEYFQAMKSWGANVVRFPVHPNAWRKHGPENYLKLLDQGVQWATELGMYVIIDWHSIGNLRSELYQRGNYETTKKETFEFWRTMAQYYKGNTTVAMFELFNEPTVMGGAAGTCTWPQWKEIVEEMIVIIRANGSKAVPLVAGFNWAYDLTPVAQDLIMAEGIAYVSHPYPQKREKPWEPKWTADWGFVAKKYPVILTEIGFCGPDDKGAHVPVISDESYGDAITKYADENGISYTVWVFDPQWSPMLISDWQFTPTRQGRYFKSALQKYSQKESTLRSKK</sequence>
<dbReference type="Pfam" id="PF00150">
    <property type="entry name" value="Cellulase"/>
    <property type="match status" value="1"/>
</dbReference>
<dbReference type="GO" id="GO:0004553">
    <property type="term" value="F:hydrolase activity, hydrolyzing O-glycosyl compounds"/>
    <property type="evidence" value="ECO:0007669"/>
    <property type="project" value="InterPro"/>
</dbReference>
<dbReference type="SUPFAM" id="SSF51445">
    <property type="entry name" value="(Trans)glycosidases"/>
    <property type="match status" value="1"/>
</dbReference>
<accession>A0A512AZY0</accession>
<feature type="signal peptide" evidence="4">
    <location>
        <begin position="1"/>
        <end position="21"/>
    </location>
</feature>
<dbReference type="Proteomes" id="UP000321532">
    <property type="component" value="Unassembled WGS sequence"/>
</dbReference>
<dbReference type="RefSeq" id="WP_146898892.1">
    <property type="nucleotide sequence ID" value="NZ_BJYS01000022.1"/>
</dbReference>
<evidence type="ECO:0000256" key="4">
    <source>
        <dbReference type="SAM" id="SignalP"/>
    </source>
</evidence>
<dbReference type="OrthoDB" id="9800955at2"/>
<keyword evidence="7" id="KW-1185">Reference proteome</keyword>
<proteinExistence type="inferred from homology"/>
<dbReference type="InterPro" id="IPR001547">
    <property type="entry name" value="Glyco_hydro_5"/>
</dbReference>
<comment type="similarity">
    <text evidence="3">Belongs to the glycosyl hydrolase 5 (cellulase A) family.</text>
</comment>
<evidence type="ECO:0000256" key="1">
    <source>
        <dbReference type="ARBA" id="ARBA00022801"/>
    </source>
</evidence>
<reference evidence="6 7" key="1">
    <citation type="submission" date="2019-07" db="EMBL/GenBank/DDBJ databases">
        <title>Whole genome shotgun sequence of Adhaeribacter aerolatus NBRC 106133.</title>
        <authorList>
            <person name="Hosoyama A."/>
            <person name="Uohara A."/>
            <person name="Ohji S."/>
            <person name="Ichikawa N."/>
        </authorList>
    </citation>
    <scope>NUCLEOTIDE SEQUENCE [LARGE SCALE GENOMIC DNA]</scope>
    <source>
        <strain evidence="6 7">NBRC 106133</strain>
    </source>
</reference>
<dbReference type="GO" id="GO:0009251">
    <property type="term" value="P:glucan catabolic process"/>
    <property type="evidence" value="ECO:0007669"/>
    <property type="project" value="TreeGrafter"/>
</dbReference>
<feature type="chain" id="PRO_5021883341" description="Glycoside hydrolase family 5 domain-containing protein" evidence="4">
    <location>
        <begin position="22"/>
        <end position="344"/>
    </location>
</feature>
<protein>
    <recommendedName>
        <fullName evidence="5">Glycoside hydrolase family 5 domain-containing protein</fullName>
    </recommendedName>
</protein>
<dbReference type="PROSITE" id="PS51257">
    <property type="entry name" value="PROKAR_LIPOPROTEIN"/>
    <property type="match status" value="1"/>
</dbReference>
<dbReference type="Gene3D" id="3.20.20.80">
    <property type="entry name" value="Glycosidases"/>
    <property type="match status" value="1"/>
</dbReference>
<keyword evidence="1 3" id="KW-0378">Hydrolase</keyword>
<dbReference type="PANTHER" id="PTHR34142:SF1">
    <property type="entry name" value="GLYCOSIDE HYDROLASE FAMILY 5 DOMAIN-CONTAINING PROTEIN"/>
    <property type="match status" value="1"/>
</dbReference>
<keyword evidence="2 3" id="KW-0326">Glycosidase</keyword>
<name>A0A512AZY0_9BACT</name>
<evidence type="ECO:0000259" key="5">
    <source>
        <dbReference type="Pfam" id="PF00150"/>
    </source>
</evidence>
<comment type="caution">
    <text evidence="6">The sequence shown here is derived from an EMBL/GenBank/DDBJ whole genome shotgun (WGS) entry which is preliminary data.</text>
</comment>
<evidence type="ECO:0000256" key="3">
    <source>
        <dbReference type="RuleBase" id="RU361153"/>
    </source>
</evidence>
<dbReference type="AlphaFoldDB" id="A0A512AZY0"/>
<feature type="domain" description="Glycoside hydrolase family 5" evidence="5">
    <location>
        <begin position="38"/>
        <end position="304"/>
    </location>
</feature>
<evidence type="ECO:0000313" key="7">
    <source>
        <dbReference type="Proteomes" id="UP000321532"/>
    </source>
</evidence>